<evidence type="ECO:0000259" key="2">
    <source>
        <dbReference type="Pfam" id="PF14051"/>
    </source>
</evidence>
<dbReference type="PANTHER" id="PTHR23057">
    <property type="entry name" value="JUXTAPOSED WITH ANOTHER ZINC FINGER PROTEIN 1"/>
    <property type="match status" value="1"/>
</dbReference>
<dbReference type="InterPro" id="IPR051580">
    <property type="entry name" value="ZnF-Chromatin_assoc"/>
</dbReference>
<organism evidence="3">
    <name type="scientific">Micrurus carvalhoi</name>
    <dbReference type="NCBI Taxonomy" id="3147026"/>
    <lineage>
        <taxon>Eukaryota</taxon>
        <taxon>Metazoa</taxon>
        <taxon>Chordata</taxon>
        <taxon>Craniata</taxon>
        <taxon>Vertebrata</taxon>
        <taxon>Euteleostomi</taxon>
        <taxon>Lepidosauria</taxon>
        <taxon>Squamata</taxon>
        <taxon>Bifurcata</taxon>
        <taxon>Unidentata</taxon>
        <taxon>Episquamata</taxon>
        <taxon>Toxicofera</taxon>
        <taxon>Serpentes</taxon>
        <taxon>Colubroidea</taxon>
        <taxon>Elapidae</taxon>
        <taxon>Elapinae</taxon>
        <taxon>Micrurus</taxon>
    </lineage>
</organism>
<reference evidence="3" key="2">
    <citation type="submission" date="2017-12" db="EMBL/GenBank/DDBJ databases">
        <title>Coralsnake Venomics: Analyses of Venom Gland Transcriptomes and Proteomes of Six Brazilian Taxa.</title>
        <authorList>
            <person name="Aird S.D."/>
            <person name="Jorge da Silva N."/>
            <person name="Qiu L."/>
            <person name="Villar-Briones A."/>
            <person name="Aparecida-Saddi V."/>
            <person name="Campos-Telles M.P."/>
            <person name="Grau M."/>
            <person name="Mikheyev A.S."/>
        </authorList>
    </citation>
    <scope>NUCLEOTIDE SEQUENCE</scope>
    <source>
        <tissue evidence="3">Venom_gland</tissue>
    </source>
</reference>
<feature type="compositionally biased region" description="Acidic residues" evidence="1">
    <location>
        <begin position="92"/>
        <end position="107"/>
    </location>
</feature>
<dbReference type="PANTHER" id="PTHR23057:SF4">
    <property type="entry name" value="ZINC FINGER PROTEIN DPF3"/>
    <property type="match status" value="1"/>
</dbReference>
<dbReference type="EMBL" id="IACI01049361">
    <property type="protein sequence ID" value="LAA23726.1"/>
    <property type="molecule type" value="Transcribed_RNA"/>
</dbReference>
<protein>
    <recommendedName>
        <fullName evidence="2">DPF1-3 N-terminal domain-containing protein</fullName>
    </recommendedName>
</protein>
<sequence length="147" mass="16964">MEKRHRGPGLAPGQLYTYPARCWRKKRRLHPPEDSRLKLLEIKPEVDLPLKKDGFTSEGTTLEALLRGEGLEKKIDTKEEDTLQEIQRVLENDENADEVNEEEEIEEDIPKRKNRARGRARGSGGGRRRNDVSSMDDHDKPYVCDSK</sequence>
<feature type="compositionally biased region" description="Basic and acidic residues" evidence="1">
    <location>
        <begin position="128"/>
        <end position="147"/>
    </location>
</feature>
<dbReference type="InterPro" id="IPR025750">
    <property type="entry name" value="DPF1-3_N"/>
</dbReference>
<name>A0A2H6N3Y4_9SAUR</name>
<feature type="domain" description="DPF1-3 N-terminal" evidence="2">
    <location>
        <begin position="1"/>
        <end position="28"/>
    </location>
</feature>
<accession>A0A2H6N3Y4</accession>
<feature type="region of interest" description="Disordered" evidence="1">
    <location>
        <begin position="88"/>
        <end position="147"/>
    </location>
</feature>
<proteinExistence type="predicted"/>
<evidence type="ECO:0000256" key="1">
    <source>
        <dbReference type="SAM" id="MobiDB-lite"/>
    </source>
</evidence>
<dbReference type="GO" id="GO:0005634">
    <property type="term" value="C:nucleus"/>
    <property type="evidence" value="ECO:0007669"/>
    <property type="project" value="TreeGrafter"/>
</dbReference>
<evidence type="ECO:0000313" key="3">
    <source>
        <dbReference type="EMBL" id="LAA23726.1"/>
    </source>
</evidence>
<reference evidence="3" key="1">
    <citation type="submission" date="2017-07" db="EMBL/GenBank/DDBJ databases">
        <authorList>
            <person name="Mikheyev A."/>
            <person name="Grau M."/>
        </authorList>
    </citation>
    <scope>NUCLEOTIDE SEQUENCE</scope>
    <source>
        <tissue evidence="3">Venom_gland</tissue>
    </source>
</reference>
<dbReference type="AlphaFoldDB" id="A0A2H6N3Y4"/>
<dbReference type="Pfam" id="PF14051">
    <property type="entry name" value="DPF1-3_N"/>
    <property type="match status" value="1"/>
</dbReference>